<comment type="caution">
    <text evidence="2">The sequence shown here is derived from an EMBL/GenBank/DDBJ whole genome shotgun (WGS) entry which is preliminary data.</text>
</comment>
<dbReference type="Proteomes" id="UP000078340">
    <property type="component" value="Unassembled WGS sequence"/>
</dbReference>
<protein>
    <submittedName>
        <fullName evidence="2">Uncharacterized protein</fullName>
    </submittedName>
</protein>
<feature type="signal peptide" evidence="1">
    <location>
        <begin position="1"/>
        <end position="22"/>
    </location>
</feature>
<dbReference type="AlphaFoldDB" id="A0A179H746"/>
<organism evidence="2 3">
    <name type="scientific">Purpureocillium lilacinum</name>
    <name type="common">Paecilomyces lilacinus</name>
    <dbReference type="NCBI Taxonomy" id="33203"/>
    <lineage>
        <taxon>Eukaryota</taxon>
        <taxon>Fungi</taxon>
        <taxon>Dikarya</taxon>
        <taxon>Ascomycota</taxon>
        <taxon>Pezizomycotina</taxon>
        <taxon>Sordariomycetes</taxon>
        <taxon>Hypocreomycetidae</taxon>
        <taxon>Hypocreales</taxon>
        <taxon>Ophiocordycipitaceae</taxon>
        <taxon>Purpureocillium</taxon>
    </lineage>
</organism>
<name>A0A179H746_PURLI</name>
<proteinExistence type="predicted"/>
<feature type="chain" id="PRO_5008103294" evidence="1">
    <location>
        <begin position="23"/>
        <end position="170"/>
    </location>
</feature>
<evidence type="ECO:0000313" key="3">
    <source>
        <dbReference type="Proteomes" id="UP000078340"/>
    </source>
</evidence>
<reference evidence="2 3" key="1">
    <citation type="submission" date="2016-02" db="EMBL/GenBank/DDBJ databases">
        <title>Biosynthesis of antibiotic leucinostatins and their inhibition on Phytophthora in bio-control Purpureocillium lilacinum.</title>
        <authorList>
            <person name="Wang G."/>
            <person name="Liu Z."/>
            <person name="Lin R."/>
            <person name="Li E."/>
            <person name="Mao Z."/>
            <person name="Ling J."/>
            <person name="Yin W."/>
            <person name="Xie B."/>
        </authorList>
    </citation>
    <scope>NUCLEOTIDE SEQUENCE [LARGE SCALE GENOMIC DNA]</scope>
    <source>
        <strain evidence="2">PLFJ-1</strain>
    </source>
</reference>
<gene>
    <name evidence="2" type="ORF">VFPFJ_08131</name>
</gene>
<accession>A0A179H746</accession>
<dbReference type="KEGG" id="plj:28890254"/>
<evidence type="ECO:0000256" key="1">
    <source>
        <dbReference type="SAM" id="SignalP"/>
    </source>
</evidence>
<evidence type="ECO:0000313" key="2">
    <source>
        <dbReference type="EMBL" id="OAQ85742.1"/>
    </source>
</evidence>
<dbReference type="EMBL" id="LSBI01000007">
    <property type="protein sequence ID" value="OAQ85742.1"/>
    <property type="molecule type" value="Genomic_DNA"/>
</dbReference>
<dbReference type="GeneID" id="28890254"/>
<keyword evidence="1" id="KW-0732">Signal</keyword>
<sequence length="170" mass="16475">MQLSQSLLIFAGLLSSFALASPAPVNKSPASPKPTGGIGAFLVQCGSTMASIGRGGDSSKCGTCQGNKFVPAPDTGATECAVCTCAPPSQPSGGQVAGSRATAGKATAGKASGGKGGIGSFIVQCGTSMGSVASGSAVANCGECEGKVFVAFQADNANQCQRCTCVPSNK</sequence>